<feature type="active site" description="Proton acceptor" evidence="1">
    <location>
        <position position="137"/>
    </location>
</feature>
<comment type="catalytic activity">
    <reaction evidence="1">
        <text>a 3'-end 2',3'-cyclophospho-ribonucleotide-RNA + H2O = a 3'-end 2'-phospho-ribonucleotide-RNA + H(+)</text>
        <dbReference type="Rhea" id="RHEA:11828"/>
        <dbReference type="Rhea" id="RHEA-COMP:10464"/>
        <dbReference type="Rhea" id="RHEA-COMP:17353"/>
        <dbReference type="ChEBI" id="CHEBI:15377"/>
        <dbReference type="ChEBI" id="CHEBI:15378"/>
        <dbReference type="ChEBI" id="CHEBI:83064"/>
        <dbReference type="ChEBI" id="CHEBI:173113"/>
        <dbReference type="EC" id="3.1.4.58"/>
    </reaction>
</comment>
<dbReference type="PANTHER" id="PTHR35561">
    <property type="entry name" value="RNA 2',3'-CYCLIC PHOSPHODIESTERASE"/>
    <property type="match status" value="1"/>
</dbReference>
<dbReference type="Pfam" id="PF02834">
    <property type="entry name" value="LigT_PEase"/>
    <property type="match status" value="2"/>
</dbReference>
<dbReference type="Gene3D" id="3.90.1140.10">
    <property type="entry name" value="Cyclic phosphodiesterase"/>
    <property type="match status" value="1"/>
</dbReference>
<gene>
    <name evidence="3" type="primary">thpR</name>
    <name evidence="3" type="ORF">DN745_06585</name>
</gene>
<reference evidence="3 4" key="1">
    <citation type="submission" date="2018-06" db="EMBL/GenBank/DDBJ databases">
        <title>Lujinxingia sediminis gen. nov. sp. nov., a new facultative anaerobic member of the class Deltaproteobacteria, and proposal of Lujinxingaceae fam. nov.</title>
        <authorList>
            <person name="Guo L.-Y."/>
            <person name="Li C.-M."/>
            <person name="Wang S."/>
            <person name="Du Z.-J."/>
        </authorList>
    </citation>
    <scope>NUCLEOTIDE SEQUENCE [LARGE SCALE GENOMIC DNA]</scope>
    <source>
        <strain evidence="3 4">FA350</strain>
    </source>
</reference>
<dbReference type="InterPro" id="IPR014051">
    <property type="entry name" value="Phosphoesterase_HXTX"/>
</dbReference>
<evidence type="ECO:0000259" key="2">
    <source>
        <dbReference type="Pfam" id="PF02834"/>
    </source>
</evidence>
<feature type="domain" description="Phosphoesterase HXTX" evidence="2">
    <location>
        <begin position="35"/>
        <end position="100"/>
    </location>
</feature>
<keyword evidence="4" id="KW-1185">Reference proteome</keyword>
<feature type="domain" description="Phosphoesterase HXTX" evidence="2">
    <location>
        <begin position="105"/>
        <end position="185"/>
    </location>
</feature>
<feature type="active site" description="Proton donor" evidence="1">
    <location>
        <position position="49"/>
    </location>
</feature>
<sequence>MRRLFVALDLAIGVVEELLNIQEEFHAYLDANGDLPQTRMRWTHPENIHLTLKFLGDTDDALVSRLSDTISGLVKPLFPFEVETKGLGFFPAPELPRIFWCGFAPESAEVLALLQQAIERDLGELGFEPNERAFHPHITLGRVKSRANPNFAKFAQKYENKSFGKSYVKDFVLYESILTPKGPVYQVVERFTLGA</sequence>
<comment type="function">
    <text evidence="1">Hydrolyzes RNA 2',3'-cyclic phosphodiester to an RNA 2'-phosphomonoester.</text>
</comment>
<dbReference type="GO" id="GO:0008664">
    <property type="term" value="F:RNA 2',3'-cyclic 3'-phosphodiesterase activity"/>
    <property type="evidence" value="ECO:0007669"/>
    <property type="project" value="UniProtKB-EC"/>
</dbReference>
<dbReference type="InterPro" id="IPR009097">
    <property type="entry name" value="Cyclic_Pdiesterase"/>
</dbReference>
<dbReference type="OrthoDB" id="9793819at2"/>
<feature type="short sequence motif" description="HXTX 1" evidence="1">
    <location>
        <begin position="49"/>
        <end position="52"/>
    </location>
</feature>
<evidence type="ECO:0000313" key="3">
    <source>
        <dbReference type="EMBL" id="AWV89021.1"/>
    </source>
</evidence>
<dbReference type="AlphaFoldDB" id="A0A2Z4FJ16"/>
<protein>
    <recommendedName>
        <fullName evidence="1">RNA 2',3'-cyclic phosphodiesterase</fullName>
        <shortName evidence="1">RNA 2',3'-CPDase</shortName>
        <ecNumber evidence="1">3.1.4.58</ecNumber>
    </recommendedName>
</protein>
<proteinExistence type="inferred from homology"/>
<dbReference type="NCBIfam" id="TIGR02258">
    <property type="entry name" value="2_5_ligase"/>
    <property type="match status" value="1"/>
</dbReference>
<dbReference type="Proteomes" id="UP000249799">
    <property type="component" value="Chromosome"/>
</dbReference>
<dbReference type="RefSeq" id="WP_111333180.1">
    <property type="nucleotide sequence ID" value="NZ_CP030032.1"/>
</dbReference>
<evidence type="ECO:0000256" key="1">
    <source>
        <dbReference type="HAMAP-Rule" id="MF_01940"/>
    </source>
</evidence>
<dbReference type="EMBL" id="CP030032">
    <property type="protein sequence ID" value="AWV89021.1"/>
    <property type="molecule type" value="Genomic_DNA"/>
</dbReference>
<keyword evidence="1" id="KW-0378">Hydrolase</keyword>
<comment type="similarity">
    <text evidence="1">Belongs to the 2H phosphoesterase superfamily. ThpR family.</text>
</comment>
<evidence type="ECO:0000313" key="4">
    <source>
        <dbReference type="Proteomes" id="UP000249799"/>
    </source>
</evidence>
<name>A0A2Z4FJ16_9DELT</name>
<organism evidence="3 4">
    <name type="scientific">Bradymonas sediminis</name>
    <dbReference type="NCBI Taxonomy" id="1548548"/>
    <lineage>
        <taxon>Bacteria</taxon>
        <taxon>Deltaproteobacteria</taxon>
        <taxon>Bradymonadales</taxon>
        <taxon>Bradymonadaceae</taxon>
        <taxon>Bradymonas</taxon>
    </lineage>
</organism>
<dbReference type="KEGG" id="bsed:DN745_06585"/>
<dbReference type="SUPFAM" id="SSF55144">
    <property type="entry name" value="LigT-like"/>
    <property type="match status" value="1"/>
</dbReference>
<dbReference type="HAMAP" id="MF_01940">
    <property type="entry name" value="RNA_CPDase"/>
    <property type="match status" value="1"/>
</dbReference>
<dbReference type="EC" id="3.1.4.58" evidence="1"/>
<dbReference type="PANTHER" id="PTHR35561:SF1">
    <property type="entry name" value="RNA 2',3'-CYCLIC PHOSPHODIESTERASE"/>
    <property type="match status" value="1"/>
</dbReference>
<feature type="short sequence motif" description="HXTX 2" evidence="1">
    <location>
        <begin position="137"/>
        <end position="140"/>
    </location>
</feature>
<dbReference type="GO" id="GO:0004113">
    <property type="term" value="F:2',3'-cyclic-nucleotide 3'-phosphodiesterase activity"/>
    <property type="evidence" value="ECO:0007669"/>
    <property type="project" value="InterPro"/>
</dbReference>
<accession>A0A2Z4FJ16</accession>
<dbReference type="InterPro" id="IPR004175">
    <property type="entry name" value="RNA_CPDase"/>
</dbReference>